<evidence type="ECO:0000313" key="1">
    <source>
        <dbReference type="EMBL" id="DAD90623.1"/>
    </source>
</evidence>
<reference evidence="1" key="1">
    <citation type="journal article" date="2021" name="Proc. Natl. Acad. Sci. U.S.A.">
        <title>A Catalog of Tens of Thousands of Viruses from Human Metagenomes Reveals Hidden Associations with Chronic Diseases.</title>
        <authorList>
            <person name="Tisza M.J."/>
            <person name="Buck C.B."/>
        </authorList>
    </citation>
    <scope>NUCLEOTIDE SEQUENCE</scope>
    <source>
        <strain evidence="1">CtJe739</strain>
    </source>
</reference>
<accession>A0A8S5N8D0</accession>
<organism evidence="1">
    <name type="scientific">Siphoviridae sp. ctJe739</name>
    <dbReference type="NCBI Taxonomy" id="2826241"/>
    <lineage>
        <taxon>Viruses</taxon>
        <taxon>Duplodnaviria</taxon>
        <taxon>Heunggongvirae</taxon>
        <taxon>Uroviricota</taxon>
        <taxon>Caudoviricetes</taxon>
    </lineage>
</organism>
<name>A0A8S5N8D0_9CAUD</name>
<proteinExistence type="predicted"/>
<dbReference type="EMBL" id="BK015090">
    <property type="protein sequence ID" value="DAD90623.1"/>
    <property type="molecule type" value="Genomic_DNA"/>
</dbReference>
<sequence>MKITQETISKLNELGYNVWADDRYGFVDMNDYKSATHIGIGTKSHSDDWFCKSFKTPKEKEVTVEWVLDKISKENRYKSLYEYLQKIADKNSISIYPASYGIGVASLFNRSKDIEMVSNKLHSLGLKFKNELSQGGWVYRFIVSKDSENMRVLESLKSA</sequence>
<protein>
    <submittedName>
        <fullName evidence="1">Uncharacterized protein</fullName>
    </submittedName>
</protein>